<dbReference type="Proteomes" id="UP001054854">
    <property type="component" value="Unassembled WGS sequence"/>
</dbReference>
<name>A0ABQ3TSI7_STRHY</name>
<organism evidence="3 5">
    <name type="scientific">Streptomyces hygroscopicus</name>
    <dbReference type="NCBI Taxonomy" id="1912"/>
    <lineage>
        <taxon>Bacteria</taxon>
        <taxon>Bacillati</taxon>
        <taxon>Actinomycetota</taxon>
        <taxon>Actinomycetes</taxon>
        <taxon>Kitasatosporales</taxon>
        <taxon>Streptomycetaceae</taxon>
        <taxon>Streptomyces</taxon>
        <taxon>Streptomyces violaceusniger group</taxon>
    </lineage>
</organism>
<dbReference type="PANTHER" id="PTHR35604">
    <property type="entry name" value="TRANSPOSASE INSH FOR INSERTION SEQUENCE ELEMENT IS5A-RELATED"/>
    <property type="match status" value="1"/>
</dbReference>
<dbReference type="InterPro" id="IPR008490">
    <property type="entry name" value="Transposase_InsH_N"/>
</dbReference>
<dbReference type="PANTHER" id="PTHR35604:SF2">
    <property type="entry name" value="TRANSPOSASE INSH FOR INSERTION SEQUENCE ELEMENT IS5A-RELATED"/>
    <property type="match status" value="1"/>
</dbReference>
<dbReference type="EMBL" id="BNEK01000002">
    <property type="protein sequence ID" value="GHJ25943.1"/>
    <property type="molecule type" value="Genomic_DNA"/>
</dbReference>
<dbReference type="EMBL" id="BNEK01000003">
    <property type="protein sequence ID" value="GHJ28110.1"/>
    <property type="molecule type" value="Genomic_DNA"/>
</dbReference>
<dbReference type="NCBIfam" id="NF033551">
    <property type="entry name" value="transpos_IS1182"/>
    <property type="match status" value="1"/>
</dbReference>
<dbReference type="Pfam" id="PF05598">
    <property type="entry name" value="DUF772"/>
    <property type="match status" value="1"/>
</dbReference>
<proteinExistence type="predicted"/>
<keyword evidence="5" id="KW-1185">Reference proteome</keyword>
<feature type="domain" description="Transposase InsH N-terminal" evidence="1">
    <location>
        <begin position="21"/>
        <end position="113"/>
    </location>
</feature>
<dbReference type="InterPro" id="IPR025668">
    <property type="entry name" value="Tnp_DDE_dom"/>
</dbReference>
<dbReference type="Pfam" id="PF13751">
    <property type="entry name" value="DDE_Tnp_1_6"/>
    <property type="match status" value="1"/>
</dbReference>
<evidence type="ECO:0008006" key="6">
    <source>
        <dbReference type="Google" id="ProtNLM"/>
    </source>
</evidence>
<comment type="caution">
    <text evidence="3">The sequence shown here is derived from an EMBL/GenBank/DDBJ whole genome shotgun (WGS) entry which is preliminary data.</text>
</comment>
<dbReference type="RefSeq" id="WP_236255750.1">
    <property type="nucleotide sequence ID" value="NZ_BNEK01000002.1"/>
</dbReference>
<evidence type="ECO:0000313" key="4">
    <source>
        <dbReference type="EMBL" id="GHJ28110.1"/>
    </source>
</evidence>
<reference evidence="3" key="1">
    <citation type="submission" date="2024-05" db="EMBL/GenBank/DDBJ databases">
        <title>Whole genome shotgun sequence of Streptomyces hygroscopicus NBRC 113678.</title>
        <authorList>
            <person name="Komaki H."/>
            <person name="Tamura T."/>
        </authorList>
    </citation>
    <scope>NUCLEOTIDE SEQUENCE</scope>
    <source>
        <strain evidence="3">N11-34</strain>
    </source>
</reference>
<dbReference type="InterPro" id="IPR047629">
    <property type="entry name" value="IS1182_transpos"/>
</dbReference>
<evidence type="ECO:0000313" key="3">
    <source>
        <dbReference type="EMBL" id="GHJ25943.1"/>
    </source>
</evidence>
<protein>
    <recommendedName>
        <fullName evidence="6">Transposase</fullName>
    </recommendedName>
</protein>
<evidence type="ECO:0000259" key="1">
    <source>
        <dbReference type="Pfam" id="PF05598"/>
    </source>
</evidence>
<evidence type="ECO:0000313" key="5">
    <source>
        <dbReference type="Proteomes" id="UP001054854"/>
    </source>
</evidence>
<accession>A0ABQ3TSI7</accession>
<gene>
    <name evidence="3" type="ORF">TPA0910_03760</name>
    <name evidence="4" type="ORF">TPA0910_25430</name>
</gene>
<evidence type="ECO:0000259" key="2">
    <source>
        <dbReference type="Pfam" id="PF13751"/>
    </source>
</evidence>
<sequence>MSLRGGSVGQVPTDTVLVAKAAFPKGSLAIRLRDELGELFHDDLFADLFPRRGCPGLPPSLLALVLVLQFVEGLSDRQAADAVRGRIDWKYALSLELSDPGFDYSVLSEFRDRVVAGGAEERLLESLLDRCRERGLLRAGGRQRTDSTHVMAATRELNRLELAAETMRCALNALAAACPGWLDEWIAPEWFDRYGRRAEDYRLPRGVQARTDLAAEFGSDGMELLQRVHGPLAPTWLRQLPAVQTLRQLWVQQFHIVDGAVRWRTAKDLPPGTARLTTPFDLQARCGLKRAGQRETVWHGYKAHLTETCEPDGPHLITHVTTTVASVPDIAVVDALHATLAERKLLPEVHVVDAGYVDGRLMAAARAEHGIDLLGPMKASTSWQTSDSGYQLENFSIDWDGQQVTCPNGKGSSVWYSDRSPTGLPVIRVEFRNSDCKPCPARSQCTTSKRGRRITLRPQIEHETIQRARADQATSAWRDRYAVRHGIEGTISQAVRSFGLRRSRYRGLAKTRLQHLLTATAINLTRVDAWTVGTPFASTRTTPLLKLRPAA</sequence>
<feature type="domain" description="Transposase DDE" evidence="2">
    <location>
        <begin position="405"/>
        <end position="526"/>
    </location>
</feature>